<dbReference type="GO" id="GO:0019902">
    <property type="term" value="F:phosphatase binding"/>
    <property type="evidence" value="ECO:0007669"/>
    <property type="project" value="TreeGrafter"/>
</dbReference>
<dbReference type="Gene3D" id="1.10.472.80">
    <property type="entry name" value="Ypt/Rab-GAP domain of gyp1p, domain 3"/>
    <property type="match status" value="1"/>
</dbReference>
<feature type="compositionally biased region" description="Polar residues" evidence="2">
    <location>
        <begin position="139"/>
        <end position="151"/>
    </location>
</feature>
<dbReference type="PROSITE" id="PS50086">
    <property type="entry name" value="TBC_RABGAP"/>
    <property type="match status" value="1"/>
</dbReference>
<feature type="compositionally biased region" description="Basic and acidic residues" evidence="2">
    <location>
        <begin position="1243"/>
        <end position="1275"/>
    </location>
</feature>
<feature type="region of interest" description="Disordered" evidence="2">
    <location>
        <begin position="102"/>
        <end position="170"/>
    </location>
</feature>
<feature type="compositionally biased region" description="Low complexity" evidence="2">
    <location>
        <begin position="1114"/>
        <end position="1124"/>
    </location>
</feature>
<dbReference type="InterPro" id="IPR035969">
    <property type="entry name" value="Rab-GAP_TBC_sf"/>
</dbReference>
<evidence type="ECO:0000256" key="2">
    <source>
        <dbReference type="SAM" id="MobiDB-lite"/>
    </source>
</evidence>
<reference evidence="5 6" key="1">
    <citation type="submission" date="2017-12" db="EMBL/GenBank/DDBJ databases">
        <title>Sequencing, de novo assembly and annotation of complete genome of a new Thraustochytrid species, strain FCC1311.</title>
        <authorList>
            <person name="Sedici K."/>
            <person name="Godart F."/>
            <person name="Aiese Cigliano R."/>
            <person name="Sanseverino W."/>
            <person name="Barakat M."/>
            <person name="Ortet P."/>
            <person name="Marechal E."/>
            <person name="Cagnac O."/>
            <person name="Amato A."/>
        </authorList>
    </citation>
    <scope>NUCLEOTIDE SEQUENCE [LARGE SCALE GENOMIC DNA]</scope>
</reference>
<dbReference type="GO" id="GO:0008270">
    <property type="term" value="F:zinc ion binding"/>
    <property type="evidence" value="ECO:0007669"/>
    <property type="project" value="UniProtKB-KW"/>
</dbReference>
<dbReference type="Pfam" id="PF12463">
    <property type="entry name" value="DUF3689"/>
    <property type="match status" value="1"/>
</dbReference>
<dbReference type="Pfam" id="PF00566">
    <property type="entry name" value="RabGAP-TBC"/>
    <property type="match status" value="1"/>
</dbReference>
<keyword evidence="6" id="KW-1185">Reference proteome</keyword>
<dbReference type="Proteomes" id="UP000241890">
    <property type="component" value="Unassembled WGS sequence"/>
</dbReference>
<keyword evidence="1" id="KW-0863">Zinc-finger</keyword>
<dbReference type="GO" id="GO:0031464">
    <property type="term" value="C:Cul4A-RING E3 ubiquitin ligase complex"/>
    <property type="evidence" value="ECO:0007669"/>
    <property type="project" value="InterPro"/>
</dbReference>
<evidence type="ECO:0000313" key="6">
    <source>
        <dbReference type="Proteomes" id="UP000241890"/>
    </source>
</evidence>
<dbReference type="Gene3D" id="1.10.10.750">
    <property type="entry name" value="Ypt/Rab-GAP domain of gyp1p, domain 1"/>
    <property type="match status" value="1"/>
</dbReference>
<evidence type="ECO:0000313" key="5">
    <source>
        <dbReference type="EMBL" id="GBG30007.1"/>
    </source>
</evidence>
<feature type="zinc finger region" description="C3H1-type" evidence="1">
    <location>
        <begin position="222"/>
        <end position="249"/>
    </location>
</feature>
<keyword evidence="1" id="KW-0479">Metal-binding</keyword>
<evidence type="ECO:0000256" key="1">
    <source>
        <dbReference type="PROSITE-ProRule" id="PRU00723"/>
    </source>
</evidence>
<feature type="region of interest" description="Disordered" evidence="2">
    <location>
        <begin position="1100"/>
        <end position="1142"/>
    </location>
</feature>
<dbReference type="InterPro" id="IPR022162">
    <property type="entry name" value="TRPC4AP"/>
</dbReference>
<feature type="domain" description="C3H1-type" evidence="4">
    <location>
        <begin position="222"/>
        <end position="249"/>
    </location>
</feature>
<feature type="region of interest" description="Disordered" evidence="2">
    <location>
        <begin position="1239"/>
        <end position="1275"/>
    </location>
</feature>
<evidence type="ECO:0000259" key="4">
    <source>
        <dbReference type="PROSITE" id="PS50103"/>
    </source>
</evidence>
<dbReference type="EMBL" id="BEYU01000069">
    <property type="protein sequence ID" value="GBG30007.1"/>
    <property type="molecule type" value="Genomic_DNA"/>
</dbReference>
<dbReference type="OrthoDB" id="1866965at2759"/>
<evidence type="ECO:0000259" key="3">
    <source>
        <dbReference type="PROSITE" id="PS50086"/>
    </source>
</evidence>
<dbReference type="InterPro" id="IPR000571">
    <property type="entry name" value="Znf_CCCH"/>
</dbReference>
<name>A0A2R5GGJ7_9STRA</name>
<feature type="domain" description="Rab-GAP TBC" evidence="3">
    <location>
        <begin position="1517"/>
        <end position="1741"/>
    </location>
</feature>
<protein>
    <submittedName>
        <fullName evidence="5">TBC1 domain family member 12</fullName>
    </submittedName>
</protein>
<dbReference type="SMART" id="SM00164">
    <property type="entry name" value="TBC"/>
    <property type="match status" value="1"/>
</dbReference>
<feature type="compositionally biased region" description="Acidic residues" evidence="2">
    <location>
        <begin position="107"/>
        <end position="133"/>
    </location>
</feature>
<keyword evidence="1" id="KW-0862">Zinc</keyword>
<dbReference type="InParanoid" id="A0A2R5GGJ7"/>
<comment type="caution">
    <text evidence="5">The sequence shown here is derived from an EMBL/GenBank/DDBJ whole genome shotgun (WGS) entry which is preliminary data.</text>
</comment>
<organism evidence="5 6">
    <name type="scientific">Hondaea fermentalgiana</name>
    <dbReference type="NCBI Taxonomy" id="2315210"/>
    <lineage>
        <taxon>Eukaryota</taxon>
        <taxon>Sar</taxon>
        <taxon>Stramenopiles</taxon>
        <taxon>Bigyra</taxon>
        <taxon>Labyrinthulomycetes</taxon>
        <taxon>Thraustochytrida</taxon>
        <taxon>Thraustochytriidae</taxon>
        <taxon>Hondaea</taxon>
    </lineage>
</organism>
<dbReference type="Gene3D" id="1.10.8.270">
    <property type="entry name" value="putative rabgap domain of human tbc1 domain family member 14 like domains"/>
    <property type="match status" value="1"/>
</dbReference>
<dbReference type="PROSITE" id="PS50103">
    <property type="entry name" value="ZF_C3H1"/>
    <property type="match status" value="1"/>
</dbReference>
<gene>
    <name evidence="5" type="ORF">FCC1311_062272</name>
</gene>
<accession>A0A2R5GGJ7</accession>
<proteinExistence type="predicted"/>
<dbReference type="SUPFAM" id="SSF47923">
    <property type="entry name" value="Ypt/Rab-GAP domain of gyp1p"/>
    <property type="match status" value="2"/>
</dbReference>
<dbReference type="GO" id="GO:0006511">
    <property type="term" value="P:ubiquitin-dependent protein catabolic process"/>
    <property type="evidence" value="ECO:0007669"/>
    <property type="project" value="InterPro"/>
</dbReference>
<dbReference type="PANTHER" id="PTHR31743:SF1">
    <property type="entry name" value="SHORT TRANSIENT RECEPTOR POTENTIAL CHANNEL 4-ASSOCIATED PROTEIN"/>
    <property type="match status" value="1"/>
</dbReference>
<dbReference type="InterPro" id="IPR000195">
    <property type="entry name" value="Rab-GAP-TBC_dom"/>
</dbReference>
<dbReference type="PANTHER" id="PTHR31743">
    <property type="entry name" value="TRANSIENT RECEPTOR POTENTIAL CHANNEL 4-ASSOCIATED PROTEIN TCPC4AP"/>
    <property type="match status" value="1"/>
</dbReference>
<feature type="region of interest" description="Disordered" evidence="2">
    <location>
        <begin position="634"/>
        <end position="664"/>
    </location>
</feature>
<sequence>MSTTFALVKEIGTHAASWLCVYFGSYICHLLLVRPSSDRSLGVIASPSRSARFIAWTDLVWRAVSLLRAGDLVGVAVALHGGFCAHVGIQKLAGASTFLNADTNNAGDDENDDEEEEEEYDYEEETEEDEETETVGSIMLSNASLGRSASDGSVAGLDDSKKRARSSAPVGVYQQKPGMSAWRIAESRERSGKVSFYRLSDVPKGLTNAVDSQFQRIPSLVLRLQEKCHLYMSKQCSRGVACKGKHGPKRKIDSNIVEDIDWLISESLRVVCAPLEDAGPLDPSLLKPEQACQFTACGGGRLLADFLMCTMPMSLHGRGPEQSWLHDPIGPTTEAERKVHEMWFRALELLRELCLCSQGFNEELALDKEFVIFLFNVLRVSILFEGALILCEEVVCAQTREAFDLSLVPNLEEILDKLNANELTMVCRVLVLLVHEAEDPSTMSEPPTSMTLLRTRARALNTNSIVHRNQRLLASKPNVLRRLVHVLRRWAPRFPGEEPDRGETGYMTYAEITSALQDHNVYTGTLNFFRQLGLGHMDYFAALRSFMMDPVDQIIAALRMLYEGYNVRDLLGENEWQNMPAPLDMDKIAVIVEESLSGARNEPRAQRIANQAIADDREAVETRLASLEAALESDALGSTEASEASTERDAGAKDAPFPDEEDGIDEAEDRNLDEVSLQDVVAEAAGFVGGFDTGDNRRAAAAAAARADLGVAERTGTAEMDEDVVEQQRIMTERLRLEHVSKQVEVLFMLAMLAGSVRKGSVNHDLAKFNIVGMLSRLFHKLPWDTNDDESSHQRLHGANCQCKPMATIKIQYLRLVHNFCDREAAGRTNKRLLLSTHDLRVCQLLYRHDDAISVELARQLLQDNGGRDAEDPKHAGLLYKLTRVMMKEDPNSQHRSWIASTLEAYMRGSTLEEQLLFSAWDVTSHVLEQMLQPGFKGPGMLQANFDLLGELLKFNRVQFAYVEKLLGSDRVLALMRLAVTHLIDSNVFLRTVILSIDFFSQSDPNAEQEFTMGRFLREHRVTILQSLMTVVELETASQENMCCLNTSLLILMIAHQNGKLTQYLQAVEELEPSHREKLVASWGSSTTADDADASEANNLNSVPKEASNGDGDAPAAAATAAAADPEMSDAKDEELVGSEQSSPTAAFRAQVVVIVNILVAVSHASGLEIILEIAAVIANTEHLQGQSPKRSRGRGAMAEARGAGAAAEEAAAALGVATALLAATAATALCWGRHSANRGAMRRGDGEKVRARAPQDARARERERGDELARGPEKGCEAKGLAVVHEEAATEAEPEDDPAEADGLERRANVRNHLVCWGDVPFRTSGSAQGAQAATMPGPTYVLDAASALNAQSIRDVACYSGRMLVASKAGDVYESSSRGTELQQVLAVERALSGVCIASQGNGNADLTDRECVDVFASRNGRIAPAGGLRLIACGDTYCVYMENLRNDVSLADADALSEEELGSQQPKLLPGVLAETLAFEQAETLRRGRWKEKVLKDWRRQREKARTRVMWMAGIPTPLRAVAWPLAVGNTMRITEPLYFAFKASAKQQVVVPSAAAQKPNAYSPDATETELDSDSLKRLDVPRETCELIDADLPRTFPSLRMFAQDAPLGKRLRSVLKAFAHYRPDIGYVQGMSYLAAILCLNTANEYQAFQTLANLLLKEHLFAFYRLDQTLIFEYYEIFERALEAHVETTGVAAHLSEIGAHPHLYLYNWLQTLFFKVLPLDLACRAMDCFLWEGTAFCMRASVAIVYLFREVLMDAPFETCIRLLSCSPGQEALWDSLIVKRAGHLFTIADDVRLSKDILASLHELNARVFYPTC</sequence>